<organism evidence="4 5">
    <name type="scientific">Polyrhizophydium stewartii</name>
    <dbReference type="NCBI Taxonomy" id="2732419"/>
    <lineage>
        <taxon>Eukaryota</taxon>
        <taxon>Fungi</taxon>
        <taxon>Fungi incertae sedis</taxon>
        <taxon>Chytridiomycota</taxon>
        <taxon>Chytridiomycota incertae sedis</taxon>
        <taxon>Chytridiomycetes</taxon>
        <taxon>Rhizophydiales</taxon>
        <taxon>Rhizophydiales incertae sedis</taxon>
        <taxon>Polyrhizophydium</taxon>
    </lineage>
</organism>
<dbReference type="Proteomes" id="UP001527925">
    <property type="component" value="Unassembled WGS sequence"/>
</dbReference>
<dbReference type="EMBL" id="JADGIZ020000019">
    <property type="protein sequence ID" value="KAL2915935.1"/>
    <property type="molecule type" value="Genomic_DNA"/>
</dbReference>
<dbReference type="Pfam" id="PF04488">
    <property type="entry name" value="Gly_transf_sug"/>
    <property type="match status" value="1"/>
</dbReference>
<dbReference type="InterPro" id="IPR007577">
    <property type="entry name" value="GlycoTrfase_DXD_sugar-bd_CS"/>
</dbReference>
<protein>
    <recommendedName>
        <fullName evidence="3">Stress-response A/B barrel domain-containing protein</fullName>
    </recommendedName>
</protein>
<evidence type="ECO:0000256" key="2">
    <source>
        <dbReference type="ARBA" id="ARBA00022679"/>
    </source>
</evidence>
<dbReference type="PANTHER" id="PTHR32385">
    <property type="entry name" value="MANNOSYL PHOSPHORYLINOSITOL CERAMIDE SYNTHASE"/>
    <property type="match status" value="1"/>
</dbReference>
<dbReference type="PROSITE" id="PS51502">
    <property type="entry name" value="S_R_A_B_BARREL"/>
    <property type="match status" value="1"/>
</dbReference>
<comment type="similarity">
    <text evidence="1">Belongs to the glycosyltransferase 32 family.</text>
</comment>
<dbReference type="PANTHER" id="PTHR32385:SF15">
    <property type="entry name" value="INOSITOL PHOSPHOCERAMIDE MANNOSYLTRANSFERASE 1"/>
    <property type="match status" value="1"/>
</dbReference>
<dbReference type="SUPFAM" id="SSF54909">
    <property type="entry name" value="Dimeric alpha+beta barrel"/>
    <property type="match status" value="1"/>
</dbReference>
<sequence length="513" mass="56702">MAQLRAGRRAVLVLAVAAVALALALLAVAAVVPAVLLEALPLFVPADTAWRSYAVPPHELCLDCFREPHPAVPRIIHQTWKTDDIPAKWIKARGSCRYWHNRANWTHMHWTDASARAFIAHKFPEFLPTFDSYPYPIQRVDAVRYFILYEYGGVYLDLDIGCFRSMEPLLKFSAVIPKTSPIGFSNDFMMARPRHPFFKQLILALPKWNRSFLTPYATIFFSTGPMFLNLQFGLYVNSALGAEAARTQADNRTAMHNGDAARSTAGAARVKRDTQYTSKSLASQMLAASRASEPMLLDGEPSPEHNAVWVLEPRMYSGNINESYFAHFEGNSWHTSDAVVIMAAWGVLSRPWLLLLLVFAAVLVVDAGLGRSRNTTVSALHAPDPPAGAPWSDTHSLVLAPHVHADMPVKHMVLFKFRADTPADQLKALSDAFHGLVRVPGVLSVDFGETFTTERSQGFTHVLVVDLVDRAALPVYAQHPLHVDAVVTHVQPLAPESILAVDIDDPAPTRANL</sequence>
<dbReference type="InterPro" id="IPR051706">
    <property type="entry name" value="Glycosyltransferase_domain"/>
</dbReference>
<dbReference type="Gene3D" id="3.90.550.20">
    <property type="match status" value="1"/>
</dbReference>
<evidence type="ECO:0000256" key="1">
    <source>
        <dbReference type="ARBA" id="ARBA00009003"/>
    </source>
</evidence>
<dbReference type="SMART" id="SM00886">
    <property type="entry name" value="Dabb"/>
    <property type="match status" value="1"/>
</dbReference>
<keyword evidence="5" id="KW-1185">Reference proteome</keyword>
<gene>
    <name evidence="4" type="ORF">HK105_204358</name>
</gene>
<proteinExistence type="inferred from homology"/>
<dbReference type="SUPFAM" id="SSF53448">
    <property type="entry name" value="Nucleotide-diphospho-sugar transferases"/>
    <property type="match status" value="1"/>
</dbReference>
<evidence type="ECO:0000313" key="4">
    <source>
        <dbReference type="EMBL" id="KAL2915935.1"/>
    </source>
</evidence>
<keyword evidence="2" id="KW-0808">Transferase</keyword>
<dbReference type="Gene3D" id="3.30.70.100">
    <property type="match status" value="1"/>
</dbReference>
<feature type="domain" description="Stress-response A/B barrel" evidence="3">
    <location>
        <begin position="409"/>
        <end position="503"/>
    </location>
</feature>
<reference evidence="4 5" key="1">
    <citation type="submission" date="2023-09" db="EMBL/GenBank/DDBJ databases">
        <title>Pangenome analysis of Batrachochytrium dendrobatidis and related Chytrids.</title>
        <authorList>
            <person name="Yacoub M.N."/>
            <person name="Stajich J.E."/>
            <person name="James T.Y."/>
        </authorList>
    </citation>
    <scope>NUCLEOTIDE SEQUENCE [LARGE SCALE GENOMIC DNA]</scope>
    <source>
        <strain evidence="4 5">JEL0888</strain>
    </source>
</reference>
<dbReference type="Pfam" id="PF07876">
    <property type="entry name" value="Dabb"/>
    <property type="match status" value="1"/>
</dbReference>
<name>A0ABR4N8V4_9FUNG</name>
<comment type="caution">
    <text evidence="4">The sequence shown here is derived from an EMBL/GenBank/DDBJ whole genome shotgun (WGS) entry which is preliminary data.</text>
</comment>
<dbReference type="InterPro" id="IPR029044">
    <property type="entry name" value="Nucleotide-diphossugar_trans"/>
</dbReference>
<evidence type="ECO:0000313" key="5">
    <source>
        <dbReference type="Proteomes" id="UP001527925"/>
    </source>
</evidence>
<evidence type="ECO:0000259" key="3">
    <source>
        <dbReference type="PROSITE" id="PS51502"/>
    </source>
</evidence>
<dbReference type="InterPro" id="IPR011008">
    <property type="entry name" value="Dimeric_a/b-barrel"/>
</dbReference>
<accession>A0ABR4N8V4</accession>
<dbReference type="InterPro" id="IPR013097">
    <property type="entry name" value="Dabb"/>
</dbReference>